<dbReference type="Gene3D" id="1.10.10.10">
    <property type="entry name" value="Winged helix-like DNA-binding domain superfamily/Winged helix DNA-binding domain"/>
    <property type="match status" value="2"/>
</dbReference>
<dbReference type="PANTHER" id="PTHR34298">
    <property type="entry name" value="SEGREGATION AND CONDENSATION PROTEIN B"/>
    <property type="match status" value="1"/>
</dbReference>
<evidence type="ECO:0000256" key="4">
    <source>
        <dbReference type="ARBA" id="ARBA00023306"/>
    </source>
</evidence>
<evidence type="ECO:0000256" key="3">
    <source>
        <dbReference type="ARBA" id="ARBA00022829"/>
    </source>
</evidence>
<name>A0A518CXE0_9BACT</name>
<keyword evidence="3" id="KW-0159">Chromosome partition</keyword>
<reference evidence="6 7" key="1">
    <citation type="submission" date="2019-02" db="EMBL/GenBank/DDBJ databases">
        <title>Deep-cultivation of Planctomycetes and their phenomic and genomic characterization uncovers novel biology.</title>
        <authorList>
            <person name="Wiegand S."/>
            <person name="Jogler M."/>
            <person name="Boedeker C."/>
            <person name="Pinto D."/>
            <person name="Vollmers J."/>
            <person name="Rivas-Marin E."/>
            <person name="Kohn T."/>
            <person name="Peeters S.H."/>
            <person name="Heuer A."/>
            <person name="Rast P."/>
            <person name="Oberbeckmann S."/>
            <person name="Bunk B."/>
            <person name="Jeske O."/>
            <person name="Meyerdierks A."/>
            <person name="Storesund J.E."/>
            <person name="Kallscheuer N."/>
            <person name="Luecker S."/>
            <person name="Lage O.M."/>
            <person name="Pohl T."/>
            <person name="Merkel B.J."/>
            <person name="Hornburger P."/>
            <person name="Mueller R.-W."/>
            <person name="Bruemmer F."/>
            <person name="Labrenz M."/>
            <person name="Spormann A.M."/>
            <person name="Op den Camp H."/>
            <person name="Overmann J."/>
            <person name="Amann R."/>
            <person name="Jetten M.S.M."/>
            <person name="Mascher T."/>
            <person name="Medema M.H."/>
            <person name="Devos D.P."/>
            <person name="Kaster A.-K."/>
            <person name="Ovreas L."/>
            <person name="Rohde M."/>
            <person name="Galperin M.Y."/>
            <person name="Jogler C."/>
        </authorList>
    </citation>
    <scope>NUCLEOTIDE SEQUENCE [LARGE SCALE GENOMIC DNA]</scope>
    <source>
        <strain evidence="6 7">Pla163</strain>
    </source>
</reference>
<dbReference type="SUPFAM" id="SSF46785">
    <property type="entry name" value="Winged helix' DNA-binding domain"/>
    <property type="match status" value="2"/>
</dbReference>
<dbReference type="AlphaFoldDB" id="A0A518CXE0"/>
<keyword evidence="2" id="KW-0132">Cell division</keyword>
<protein>
    <recommendedName>
        <fullName evidence="8">Segregation and condensation protein B</fullName>
    </recommendedName>
</protein>
<dbReference type="Pfam" id="PF04079">
    <property type="entry name" value="SMC_ScpB"/>
    <property type="match status" value="1"/>
</dbReference>
<feature type="region of interest" description="Disordered" evidence="5">
    <location>
        <begin position="1"/>
        <end position="20"/>
    </location>
</feature>
<keyword evidence="1" id="KW-0963">Cytoplasm</keyword>
<keyword evidence="4" id="KW-0131">Cell cycle</keyword>
<dbReference type="PANTHER" id="PTHR34298:SF2">
    <property type="entry name" value="SEGREGATION AND CONDENSATION PROTEIN B"/>
    <property type="match status" value="1"/>
</dbReference>
<dbReference type="RefSeq" id="WP_145184418.1">
    <property type="nucleotide sequence ID" value="NZ_CP036290.1"/>
</dbReference>
<evidence type="ECO:0000256" key="5">
    <source>
        <dbReference type="SAM" id="MobiDB-lite"/>
    </source>
</evidence>
<feature type="compositionally biased region" description="Low complexity" evidence="5">
    <location>
        <begin position="100"/>
        <end position="117"/>
    </location>
</feature>
<dbReference type="InterPro" id="IPR036388">
    <property type="entry name" value="WH-like_DNA-bd_sf"/>
</dbReference>
<dbReference type="GO" id="GO:0051301">
    <property type="term" value="P:cell division"/>
    <property type="evidence" value="ECO:0007669"/>
    <property type="project" value="UniProtKB-KW"/>
</dbReference>
<dbReference type="Proteomes" id="UP000319342">
    <property type="component" value="Chromosome"/>
</dbReference>
<evidence type="ECO:0000313" key="6">
    <source>
        <dbReference type="EMBL" id="QDU83892.1"/>
    </source>
</evidence>
<feature type="compositionally biased region" description="Acidic residues" evidence="5">
    <location>
        <begin position="83"/>
        <end position="99"/>
    </location>
</feature>
<evidence type="ECO:0008006" key="8">
    <source>
        <dbReference type="Google" id="ProtNLM"/>
    </source>
</evidence>
<feature type="region of interest" description="Disordered" evidence="5">
    <location>
        <begin position="79"/>
        <end position="130"/>
    </location>
</feature>
<evidence type="ECO:0000256" key="2">
    <source>
        <dbReference type="ARBA" id="ARBA00022618"/>
    </source>
</evidence>
<proteinExistence type="predicted"/>
<feature type="compositionally biased region" description="Acidic residues" evidence="5">
    <location>
        <begin position="118"/>
        <end position="130"/>
    </location>
</feature>
<keyword evidence="7" id="KW-1185">Reference proteome</keyword>
<accession>A0A518CXE0</accession>
<gene>
    <name evidence="6" type="ORF">Pla163_09930</name>
</gene>
<evidence type="ECO:0000256" key="1">
    <source>
        <dbReference type="ARBA" id="ARBA00022490"/>
    </source>
</evidence>
<dbReference type="NCBIfam" id="TIGR00281">
    <property type="entry name" value="SMC-Scp complex subunit ScpB"/>
    <property type="match status" value="1"/>
</dbReference>
<dbReference type="EMBL" id="CP036290">
    <property type="protein sequence ID" value="QDU83892.1"/>
    <property type="molecule type" value="Genomic_DNA"/>
</dbReference>
<dbReference type="InterPro" id="IPR036390">
    <property type="entry name" value="WH_DNA-bd_sf"/>
</dbReference>
<organism evidence="6 7">
    <name type="scientific">Rohdeia mirabilis</name>
    <dbReference type="NCBI Taxonomy" id="2528008"/>
    <lineage>
        <taxon>Bacteria</taxon>
        <taxon>Pseudomonadati</taxon>
        <taxon>Planctomycetota</taxon>
        <taxon>Planctomycetia</taxon>
        <taxon>Planctomycetia incertae sedis</taxon>
        <taxon>Rohdeia</taxon>
    </lineage>
</organism>
<sequence>MQHESNAPHDALASDHARDAGLEVLDVQHGFEPNGFESSGGVAVAELDGVRTEVMGERWLPPTQEPALDPELVAILCGAPEESGPDVDGAGEDDSDSSGEDAAAAASAEVGDASASETSDDDGDDESLDDGVEFDHEEAVRSAAALLFASPEALSPRRLGELLGGARPKTVVAVLASLGERFEAAGLPFVVRELAGGWRLFTDPAMAEVVQRLDSTRRSEKISPAGLETLSIIAYRQPVTKAEIEAIRGVQAGPMLRTLVDRGLVKVTGRADQPGSPLLYGTTQDFLDRFGLTTLGDLPRDGELARD</sequence>
<evidence type="ECO:0000313" key="7">
    <source>
        <dbReference type="Proteomes" id="UP000319342"/>
    </source>
</evidence>
<dbReference type="OrthoDB" id="9806226at2"/>
<dbReference type="GO" id="GO:0051304">
    <property type="term" value="P:chromosome separation"/>
    <property type="evidence" value="ECO:0007669"/>
    <property type="project" value="InterPro"/>
</dbReference>
<dbReference type="InterPro" id="IPR005234">
    <property type="entry name" value="ScpB_csome_segregation"/>
</dbReference>